<dbReference type="OMA" id="SARYMDI"/>
<evidence type="ECO:0000313" key="6">
    <source>
        <dbReference type="EMBL" id="EEC45798.1"/>
    </source>
</evidence>
<evidence type="ECO:0000313" key="7">
    <source>
        <dbReference type="Proteomes" id="UP000000759"/>
    </source>
</evidence>
<name>B7G643_PHATC</name>
<keyword evidence="7" id="KW-1185">Reference proteome</keyword>
<evidence type="ECO:0000256" key="2">
    <source>
        <dbReference type="ARBA" id="ARBA00023239"/>
    </source>
</evidence>
<dbReference type="PANTHER" id="PTHR12935">
    <property type="entry name" value="GAMMA-GLUTAMYLCYCLOTRANSFERASE"/>
    <property type="match status" value="1"/>
</dbReference>
<feature type="binding site" evidence="4">
    <location>
        <begin position="45"/>
        <end position="50"/>
    </location>
    <ligand>
        <name>substrate</name>
    </ligand>
</feature>
<dbReference type="RefSeq" id="XP_002182511.1">
    <property type="nucleotide sequence ID" value="XM_002182475.1"/>
</dbReference>
<dbReference type="PaxDb" id="2850-Phatr38526"/>
<reference evidence="7" key="2">
    <citation type="submission" date="2008-08" db="EMBL/GenBank/DDBJ databases">
        <authorList>
            <consortium name="Diatom Consortium"/>
            <person name="Grigoriev I."/>
            <person name="Grimwood J."/>
            <person name="Kuo A."/>
            <person name="Otillar R.P."/>
            <person name="Salamov A."/>
            <person name="Detter J.C."/>
            <person name="Lindquist E."/>
            <person name="Shapiro H."/>
            <person name="Lucas S."/>
            <person name="Glavina del Rio T."/>
            <person name="Pitluck S."/>
            <person name="Rokhsar D."/>
            <person name="Bowler C."/>
        </authorList>
    </citation>
    <scope>GENOME REANNOTATION</scope>
    <source>
        <strain evidence="7">CCAP 1055/1</strain>
    </source>
</reference>
<proteinExistence type="predicted"/>
<evidence type="ECO:0000256" key="1">
    <source>
        <dbReference type="ARBA" id="ARBA00012346"/>
    </source>
</evidence>
<feature type="active site" description="Proton acceptor" evidence="3">
    <location>
        <position position="135"/>
    </location>
</feature>
<dbReference type="GeneID" id="7203290"/>
<dbReference type="eggNOG" id="ENOG502SBD2">
    <property type="taxonomic scope" value="Eukaryota"/>
</dbReference>
<dbReference type="EC" id="4.3.2.9" evidence="1"/>
<dbReference type="Proteomes" id="UP000000759">
    <property type="component" value="Chromosome 16"/>
</dbReference>
<keyword evidence="5" id="KW-0732">Signal</keyword>
<organism evidence="6 7">
    <name type="scientific">Phaeodactylum tricornutum (strain CCAP 1055/1)</name>
    <dbReference type="NCBI Taxonomy" id="556484"/>
    <lineage>
        <taxon>Eukaryota</taxon>
        <taxon>Sar</taxon>
        <taxon>Stramenopiles</taxon>
        <taxon>Ochrophyta</taxon>
        <taxon>Bacillariophyta</taxon>
        <taxon>Bacillariophyceae</taxon>
        <taxon>Bacillariophycidae</taxon>
        <taxon>Naviculales</taxon>
        <taxon>Phaeodactylaceae</taxon>
        <taxon>Phaeodactylum</taxon>
    </lineage>
</organism>
<evidence type="ECO:0000256" key="3">
    <source>
        <dbReference type="PIRSR" id="PIRSR617939-1"/>
    </source>
</evidence>
<sequence>MKLKVLSVNWIFCCCLVAALQKSTDPPTRPQIVQDAFNNNTPLYYFGLGSNMLRSKLENRSSQGKIEILSMEPAVVPSHRLAFNLRGFPPLEPGMGSLEPVNATSRALMAYNKPECHGALVQLVPEMYERVMKSEGVGMNQSGYEEIVVTAVPYDPRKPPVQAIALRAKPHVRLRRDPSPSARYMDILRQGAAELQLKPCYQEFLAQHPVQILPTWLRRLSIYNLIFTFSLSNKLKWRGVSKMQSWLLFRVYVPSNASWICRHGCSVCTAGILLPGAILGSAIKMVVSKWGGDFPPFLKRMMDLLDDPLVAAPKANAETVEPK</sequence>
<dbReference type="InParanoid" id="B7G643"/>
<keyword evidence="2" id="KW-0456">Lyase</keyword>
<dbReference type="GO" id="GO:0003839">
    <property type="term" value="F:gamma-glutamylcyclotransferase activity"/>
    <property type="evidence" value="ECO:0007669"/>
    <property type="project" value="UniProtKB-EC"/>
</dbReference>
<feature type="chain" id="PRO_5002855862" description="gamma-glutamylcyclotransferase" evidence="5">
    <location>
        <begin position="20"/>
        <end position="323"/>
    </location>
</feature>
<feature type="binding site" evidence="4">
    <location>
        <position position="184"/>
    </location>
    <ligand>
        <name>substrate</name>
    </ligand>
</feature>
<reference evidence="6 7" key="1">
    <citation type="journal article" date="2008" name="Nature">
        <title>The Phaeodactylum genome reveals the evolutionary history of diatom genomes.</title>
        <authorList>
            <person name="Bowler C."/>
            <person name="Allen A.E."/>
            <person name="Badger J.H."/>
            <person name="Grimwood J."/>
            <person name="Jabbari K."/>
            <person name="Kuo A."/>
            <person name="Maheswari U."/>
            <person name="Martens C."/>
            <person name="Maumus F."/>
            <person name="Otillar R.P."/>
            <person name="Rayko E."/>
            <person name="Salamov A."/>
            <person name="Vandepoele K."/>
            <person name="Beszteri B."/>
            <person name="Gruber A."/>
            <person name="Heijde M."/>
            <person name="Katinka M."/>
            <person name="Mock T."/>
            <person name="Valentin K."/>
            <person name="Verret F."/>
            <person name="Berges J.A."/>
            <person name="Brownlee C."/>
            <person name="Cadoret J.P."/>
            <person name="Chiovitti A."/>
            <person name="Choi C.J."/>
            <person name="Coesel S."/>
            <person name="De Martino A."/>
            <person name="Detter J.C."/>
            <person name="Durkin C."/>
            <person name="Falciatore A."/>
            <person name="Fournet J."/>
            <person name="Haruta M."/>
            <person name="Huysman M.J."/>
            <person name="Jenkins B.D."/>
            <person name="Jiroutova K."/>
            <person name="Jorgensen R.E."/>
            <person name="Joubert Y."/>
            <person name="Kaplan A."/>
            <person name="Kroger N."/>
            <person name="Kroth P.G."/>
            <person name="La Roche J."/>
            <person name="Lindquist E."/>
            <person name="Lommer M."/>
            <person name="Martin-Jezequel V."/>
            <person name="Lopez P.J."/>
            <person name="Lucas S."/>
            <person name="Mangogna M."/>
            <person name="McGinnis K."/>
            <person name="Medlin L.K."/>
            <person name="Montsant A."/>
            <person name="Oudot-Le Secq M.P."/>
            <person name="Napoli C."/>
            <person name="Obornik M."/>
            <person name="Parker M.S."/>
            <person name="Petit J.L."/>
            <person name="Porcel B.M."/>
            <person name="Poulsen N."/>
            <person name="Robison M."/>
            <person name="Rychlewski L."/>
            <person name="Rynearson T.A."/>
            <person name="Schmutz J."/>
            <person name="Shapiro H."/>
            <person name="Siaut M."/>
            <person name="Stanley M."/>
            <person name="Sussman M.R."/>
            <person name="Taylor A.R."/>
            <person name="Vardi A."/>
            <person name="von Dassow P."/>
            <person name="Vyverman W."/>
            <person name="Willis A."/>
            <person name="Wyrwicz L.S."/>
            <person name="Rokhsar D.S."/>
            <person name="Weissenbach J."/>
            <person name="Armbrust E.V."/>
            <person name="Green B.R."/>
            <person name="Van de Peer Y."/>
            <person name="Grigoriev I.V."/>
        </authorList>
    </citation>
    <scope>NUCLEOTIDE SEQUENCE [LARGE SCALE GENOMIC DNA]</scope>
    <source>
        <strain evidence="6 7">CCAP 1055/1</strain>
    </source>
</reference>
<evidence type="ECO:0000256" key="4">
    <source>
        <dbReference type="PIRSR" id="PIRSR617939-2"/>
    </source>
</evidence>
<accession>B7G643</accession>
<dbReference type="InterPro" id="IPR017939">
    <property type="entry name" value="G-Glutamylcylcotransferase"/>
</dbReference>
<dbReference type="OrthoDB" id="2017317at2759"/>
<dbReference type="KEGG" id="pti:PHATRDRAFT_38526"/>
<dbReference type="Gene3D" id="3.10.490.10">
    <property type="entry name" value="Gamma-glutamyl cyclotransferase-like"/>
    <property type="match status" value="1"/>
</dbReference>
<dbReference type="PANTHER" id="PTHR12935:SF0">
    <property type="entry name" value="GAMMA-GLUTAMYLCYCLOTRANSFERASE"/>
    <property type="match status" value="1"/>
</dbReference>
<evidence type="ECO:0000256" key="5">
    <source>
        <dbReference type="SAM" id="SignalP"/>
    </source>
</evidence>
<protein>
    <recommendedName>
        <fullName evidence="1">gamma-glutamylcyclotransferase</fullName>
        <ecNumber evidence="1">4.3.2.9</ecNumber>
    </recommendedName>
</protein>
<dbReference type="AlphaFoldDB" id="B7G643"/>
<dbReference type="EMBL" id="CM000618">
    <property type="protein sequence ID" value="EEC45798.1"/>
    <property type="molecule type" value="Genomic_DNA"/>
</dbReference>
<gene>
    <name evidence="6" type="ORF">PHATRDRAFT_38526</name>
</gene>
<dbReference type="HOGENOM" id="CLU_932010_0_0_1"/>
<feature type="signal peptide" evidence="5">
    <location>
        <begin position="1"/>
        <end position="19"/>
    </location>
</feature>